<proteinExistence type="predicted"/>
<reference evidence="2 3" key="1">
    <citation type="journal article" date="2015" name="Genome Announc.">
        <title>Draft genome sequence of a Halorubrum H3 strain isolated from the burlinskoye salt lake (Altai Krai, Russia).</title>
        <authorList>
            <person name="Rozanov A.S."/>
            <person name="Bryanskaya A.V."/>
            <person name="Malup T.K."/>
            <person name="Kotenko A.V."/>
            <person name="Peltek S.E."/>
        </authorList>
    </citation>
    <scope>NUCLEOTIDE SEQUENCE [LARGE SCALE GENOMIC DNA]</scope>
    <source>
        <strain evidence="2 3">H3</strain>
    </source>
</reference>
<accession>A0A081EUT7</accession>
<sequence length="136" mass="15504">MSDQTPRAEKRTDTDAAQIEDLRELAVDDQVLVGDRTRPLDVVEMGVRVIGDERIDAEIEVPMAKLEGDWQGAQTIVLTHRIDRTPVRRPDGSYRQRLAELDAIVDMDLGREQAVRRTHATEQVDQNDERCEEVRA</sequence>
<dbReference type="EMBL" id="JNFH02000089">
    <property type="protein sequence ID" value="KDS91175.1"/>
    <property type="molecule type" value="Genomic_DNA"/>
</dbReference>
<dbReference type="Proteomes" id="UP000053331">
    <property type="component" value="Unassembled WGS sequence"/>
</dbReference>
<feature type="region of interest" description="Disordered" evidence="1">
    <location>
        <begin position="116"/>
        <end position="136"/>
    </location>
</feature>
<dbReference type="AlphaFoldDB" id="A0A081EUT7"/>
<evidence type="ECO:0000313" key="2">
    <source>
        <dbReference type="EMBL" id="KDS91175.1"/>
    </source>
</evidence>
<evidence type="ECO:0000313" key="3">
    <source>
        <dbReference type="Proteomes" id="UP000053331"/>
    </source>
</evidence>
<comment type="caution">
    <text evidence="2">The sequence shown here is derived from an EMBL/GenBank/DDBJ whole genome shotgun (WGS) entry which is preliminary data.</text>
</comment>
<gene>
    <name evidence="2" type="ORF">FK85_05470</name>
</gene>
<dbReference type="OrthoDB" id="346344at2157"/>
<keyword evidence="3" id="KW-1185">Reference proteome</keyword>
<dbReference type="RefSeq" id="WP_050026581.1">
    <property type="nucleotide sequence ID" value="NZ_JNFH02000089.1"/>
</dbReference>
<name>A0A081EUT7_9EURY</name>
<organism evidence="2 3">
    <name type="scientific">Halorubrum saccharovorum</name>
    <dbReference type="NCBI Taxonomy" id="2248"/>
    <lineage>
        <taxon>Archaea</taxon>
        <taxon>Methanobacteriati</taxon>
        <taxon>Methanobacteriota</taxon>
        <taxon>Stenosarchaea group</taxon>
        <taxon>Halobacteria</taxon>
        <taxon>Halobacteriales</taxon>
        <taxon>Haloferacaceae</taxon>
        <taxon>Halorubrum</taxon>
    </lineage>
</organism>
<protein>
    <submittedName>
        <fullName evidence="2">Uncharacterized protein</fullName>
    </submittedName>
</protein>
<evidence type="ECO:0000256" key="1">
    <source>
        <dbReference type="SAM" id="MobiDB-lite"/>
    </source>
</evidence>